<feature type="transmembrane region" description="Helical" evidence="1">
    <location>
        <begin position="86"/>
        <end position="109"/>
    </location>
</feature>
<dbReference type="Proteomes" id="UP000758603">
    <property type="component" value="Unassembled WGS sequence"/>
</dbReference>
<protein>
    <submittedName>
        <fullName evidence="2">Uncharacterized protein</fullName>
    </submittedName>
</protein>
<evidence type="ECO:0000313" key="2">
    <source>
        <dbReference type="EMBL" id="KAH6655099.1"/>
    </source>
</evidence>
<organism evidence="2 3">
    <name type="scientific">Truncatella angustata</name>
    <dbReference type="NCBI Taxonomy" id="152316"/>
    <lineage>
        <taxon>Eukaryota</taxon>
        <taxon>Fungi</taxon>
        <taxon>Dikarya</taxon>
        <taxon>Ascomycota</taxon>
        <taxon>Pezizomycotina</taxon>
        <taxon>Sordariomycetes</taxon>
        <taxon>Xylariomycetidae</taxon>
        <taxon>Amphisphaeriales</taxon>
        <taxon>Sporocadaceae</taxon>
        <taxon>Truncatella</taxon>
    </lineage>
</organism>
<dbReference type="AlphaFoldDB" id="A0A9P8UNE2"/>
<keyword evidence="3" id="KW-1185">Reference proteome</keyword>
<keyword evidence="1" id="KW-1133">Transmembrane helix</keyword>
<comment type="caution">
    <text evidence="2">The sequence shown here is derived from an EMBL/GenBank/DDBJ whole genome shotgun (WGS) entry which is preliminary data.</text>
</comment>
<dbReference type="PROSITE" id="PS51257">
    <property type="entry name" value="PROKAR_LIPOPROTEIN"/>
    <property type="match status" value="1"/>
</dbReference>
<name>A0A9P8UNE2_9PEZI</name>
<dbReference type="RefSeq" id="XP_045959364.1">
    <property type="nucleotide sequence ID" value="XM_046107052.1"/>
</dbReference>
<evidence type="ECO:0000256" key="1">
    <source>
        <dbReference type="SAM" id="Phobius"/>
    </source>
</evidence>
<keyword evidence="1" id="KW-0472">Membrane</keyword>
<accession>A0A9P8UNE2</accession>
<proteinExistence type="predicted"/>
<keyword evidence="1" id="KW-0812">Transmembrane</keyword>
<dbReference type="EMBL" id="JAGPXC010000003">
    <property type="protein sequence ID" value="KAH6655099.1"/>
    <property type="molecule type" value="Genomic_DNA"/>
</dbReference>
<gene>
    <name evidence="2" type="ORF">BKA67DRAFT_657058</name>
</gene>
<reference evidence="2" key="1">
    <citation type="journal article" date="2021" name="Nat. Commun.">
        <title>Genetic determinants of endophytism in the Arabidopsis root mycobiome.</title>
        <authorList>
            <person name="Mesny F."/>
            <person name="Miyauchi S."/>
            <person name="Thiergart T."/>
            <person name="Pickel B."/>
            <person name="Atanasova L."/>
            <person name="Karlsson M."/>
            <person name="Huettel B."/>
            <person name="Barry K.W."/>
            <person name="Haridas S."/>
            <person name="Chen C."/>
            <person name="Bauer D."/>
            <person name="Andreopoulos W."/>
            <person name="Pangilinan J."/>
            <person name="LaButti K."/>
            <person name="Riley R."/>
            <person name="Lipzen A."/>
            <person name="Clum A."/>
            <person name="Drula E."/>
            <person name="Henrissat B."/>
            <person name="Kohler A."/>
            <person name="Grigoriev I.V."/>
            <person name="Martin F.M."/>
            <person name="Hacquard S."/>
        </authorList>
    </citation>
    <scope>NUCLEOTIDE SEQUENCE</scope>
    <source>
        <strain evidence="2">MPI-SDFR-AT-0073</strain>
    </source>
</reference>
<dbReference type="GeneID" id="70135943"/>
<evidence type="ECO:0000313" key="3">
    <source>
        <dbReference type="Proteomes" id="UP000758603"/>
    </source>
</evidence>
<sequence length="121" mass="13473">MEKFCPGDTSTSHDWRLILSPYHQPLHAGLSSCGKANLRNTQNSSSDPVSMSSSEPLMKQTMAWIHATKKAVSTNKHGLFDARLEWLMWLALHVSGIFLAEFIISTNLLQALAVRLEFTSS</sequence>